<reference evidence="2" key="1">
    <citation type="journal article" date="2022" name="Mol. Ecol. Resour.">
        <title>The genomes of chicory, endive, great burdock and yacon provide insights into Asteraceae palaeo-polyploidization history and plant inulin production.</title>
        <authorList>
            <person name="Fan W."/>
            <person name="Wang S."/>
            <person name="Wang H."/>
            <person name="Wang A."/>
            <person name="Jiang F."/>
            <person name="Liu H."/>
            <person name="Zhao H."/>
            <person name="Xu D."/>
            <person name="Zhang Y."/>
        </authorList>
    </citation>
    <scope>NUCLEOTIDE SEQUENCE [LARGE SCALE GENOMIC DNA]</scope>
    <source>
        <strain evidence="2">cv. Yunnan</strain>
    </source>
</reference>
<comment type="caution">
    <text evidence="1">The sequence shown here is derived from an EMBL/GenBank/DDBJ whole genome shotgun (WGS) entry which is preliminary data.</text>
</comment>
<gene>
    <name evidence="1" type="ORF">L1987_72383</name>
</gene>
<evidence type="ECO:0000313" key="2">
    <source>
        <dbReference type="Proteomes" id="UP001056120"/>
    </source>
</evidence>
<accession>A0ACB9AU83</accession>
<name>A0ACB9AU83_9ASTR</name>
<sequence length="145" mass="16704">MRFPPGTTLPSASELKAKFSRFGPIDTSSIRISWVKSRCTLVFIKKSDAEEAYAHAVKNKKLFGQIKVTYRLQPEIYTSNLSLGDNRPQEETLVNPIICQYQEIYAKYREEAVDRTHVDVGHRNIDISKMLHLLNECSRIVREFA</sequence>
<reference evidence="1 2" key="2">
    <citation type="journal article" date="2022" name="Mol. Ecol. Resour.">
        <title>The genomes of chicory, endive, great burdock and yacon provide insights into Asteraceae paleo-polyploidization history and plant inulin production.</title>
        <authorList>
            <person name="Fan W."/>
            <person name="Wang S."/>
            <person name="Wang H."/>
            <person name="Wang A."/>
            <person name="Jiang F."/>
            <person name="Liu H."/>
            <person name="Zhao H."/>
            <person name="Xu D."/>
            <person name="Zhang Y."/>
        </authorList>
    </citation>
    <scope>NUCLEOTIDE SEQUENCE [LARGE SCALE GENOMIC DNA]</scope>
    <source>
        <strain evidence="2">cv. Yunnan</strain>
        <tissue evidence="1">Leaves</tissue>
    </source>
</reference>
<organism evidence="1 2">
    <name type="scientific">Smallanthus sonchifolius</name>
    <dbReference type="NCBI Taxonomy" id="185202"/>
    <lineage>
        <taxon>Eukaryota</taxon>
        <taxon>Viridiplantae</taxon>
        <taxon>Streptophyta</taxon>
        <taxon>Embryophyta</taxon>
        <taxon>Tracheophyta</taxon>
        <taxon>Spermatophyta</taxon>
        <taxon>Magnoliopsida</taxon>
        <taxon>eudicotyledons</taxon>
        <taxon>Gunneridae</taxon>
        <taxon>Pentapetalae</taxon>
        <taxon>asterids</taxon>
        <taxon>campanulids</taxon>
        <taxon>Asterales</taxon>
        <taxon>Asteraceae</taxon>
        <taxon>Asteroideae</taxon>
        <taxon>Heliantheae alliance</taxon>
        <taxon>Millerieae</taxon>
        <taxon>Smallanthus</taxon>
    </lineage>
</organism>
<dbReference type="EMBL" id="CM042041">
    <property type="protein sequence ID" value="KAI3713797.1"/>
    <property type="molecule type" value="Genomic_DNA"/>
</dbReference>
<proteinExistence type="predicted"/>
<evidence type="ECO:0000313" key="1">
    <source>
        <dbReference type="EMBL" id="KAI3713797.1"/>
    </source>
</evidence>
<dbReference type="Proteomes" id="UP001056120">
    <property type="component" value="Linkage Group LG24"/>
</dbReference>
<keyword evidence="2" id="KW-1185">Reference proteome</keyword>
<protein>
    <submittedName>
        <fullName evidence="1">Uncharacterized protein</fullName>
    </submittedName>
</protein>